<evidence type="ECO:0000256" key="1">
    <source>
        <dbReference type="SAM" id="MobiDB-lite"/>
    </source>
</evidence>
<feature type="region of interest" description="Disordered" evidence="1">
    <location>
        <begin position="27"/>
        <end position="56"/>
    </location>
</feature>
<dbReference type="AlphaFoldDB" id="A0A917WQY8"/>
<gene>
    <name evidence="2" type="ORF">GCM10011351_05260</name>
</gene>
<evidence type="ECO:0000313" key="2">
    <source>
        <dbReference type="EMBL" id="GGM22314.1"/>
    </source>
</evidence>
<comment type="caution">
    <text evidence="2">The sequence shown here is derived from an EMBL/GenBank/DDBJ whole genome shotgun (WGS) entry which is preliminary data.</text>
</comment>
<keyword evidence="3" id="KW-1185">Reference proteome</keyword>
<accession>A0A917WQY8</accession>
<dbReference type="Pfam" id="PF13025">
    <property type="entry name" value="DUF3886"/>
    <property type="match status" value="1"/>
</dbReference>
<reference evidence="2" key="2">
    <citation type="submission" date="2020-09" db="EMBL/GenBank/DDBJ databases">
        <authorList>
            <person name="Sun Q."/>
            <person name="Zhou Y."/>
        </authorList>
    </citation>
    <scope>NUCLEOTIDE SEQUENCE</scope>
    <source>
        <strain evidence="2">CGMCC 1.6333</strain>
    </source>
</reference>
<dbReference type="InterPro" id="IPR024980">
    <property type="entry name" value="DUF3886"/>
</dbReference>
<protein>
    <recommendedName>
        <fullName evidence="4">DUF3886 domain-containing protein</fullName>
    </recommendedName>
</protein>
<sequence length="75" mass="9058">MRKEKNQKDSTGLKDRLDPELFQALQGKKQQLKQAEANKLEQQRQQQIKVRKRKEANKSFDELLEESELDWKKFK</sequence>
<evidence type="ECO:0000313" key="3">
    <source>
        <dbReference type="Proteomes" id="UP000618460"/>
    </source>
</evidence>
<dbReference type="EMBL" id="BMLG01000001">
    <property type="protein sequence ID" value="GGM22314.1"/>
    <property type="molecule type" value="Genomic_DNA"/>
</dbReference>
<proteinExistence type="predicted"/>
<dbReference type="RefSeq" id="WP_117152016.1">
    <property type="nucleotide sequence ID" value="NZ_BMLG01000001.1"/>
</dbReference>
<dbReference type="Proteomes" id="UP000618460">
    <property type="component" value="Unassembled WGS sequence"/>
</dbReference>
<evidence type="ECO:0008006" key="4">
    <source>
        <dbReference type="Google" id="ProtNLM"/>
    </source>
</evidence>
<organism evidence="2 3">
    <name type="scientific">Paraliobacillus quinghaiensis</name>
    <dbReference type="NCBI Taxonomy" id="470815"/>
    <lineage>
        <taxon>Bacteria</taxon>
        <taxon>Bacillati</taxon>
        <taxon>Bacillota</taxon>
        <taxon>Bacilli</taxon>
        <taxon>Bacillales</taxon>
        <taxon>Bacillaceae</taxon>
        <taxon>Paraliobacillus</taxon>
    </lineage>
</organism>
<reference evidence="2" key="1">
    <citation type="journal article" date="2014" name="Int. J. Syst. Evol. Microbiol.">
        <title>Complete genome sequence of Corynebacterium casei LMG S-19264T (=DSM 44701T), isolated from a smear-ripened cheese.</title>
        <authorList>
            <consortium name="US DOE Joint Genome Institute (JGI-PGF)"/>
            <person name="Walter F."/>
            <person name="Albersmeier A."/>
            <person name="Kalinowski J."/>
            <person name="Ruckert C."/>
        </authorList>
    </citation>
    <scope>NUCLEOTIDE SEQUENCE</scope>
    <source>
        <strain evidence="2">CGMCC 1.6333</strain>
    </source>
</reference>
<name>A0A917WQY8_9BACI</name>